<comment type="caution">
    <text evidence="2">The sequence shown here is derived from an EMBL/GenBank/DDBJ whole genome shotgun (WGS) entry which is preliminary data.</text>
</comment>
<sequence length="960" mass="107452">MSARGSLAMSALDDDDDDAGDVVKVHYRFSAMAVRRVVDSFSPEEGELIRSIGFGGLLHLTRYGKLDRHFSAWLFNQLAAEVPITARDVHEVLGVPIGERPVGRDPADGDTAAVRPALGNMQPTLPVAEAVLGQRKARPLAGPMTQSERDSFVVAFVLFVVGHFLAPPAGGRREKVNAEIFHAVANPSEVRLFNWADYVLHELRHCDVRARQQVADGSSRSCSPAASFSFRYILYLDRLDLSAVGCGEPRQRQVQPRVAAFCNDILHQLIELDRKPEWRESGLKQFGKLKFVVARPAQNIDSSSSSKGLQPCRNSFDSAQHEDTNMDEIMDEFECFKLFMKMKNRSGKLSKLLNDSTCSAGSNASGQRENGPLDLHLTPRRLVDSNILNPIRCNVDTEVFSATDAAEGNHPDTMGFDPANSAPWVVSQSNNKEICANLGPKSQFEVPSKKRTRLEFPTRKGTKCASDHDVIQAASPSLVSSIGSLLTNYALGILISLLKIRAWVVHEEPTSIRVAGERMKPQMLCGGDLKADVCNLVMRLYSQLDDQVYLNNGTRDPRWRHFLPADWAVIAPVELEGAWSCYVWDFMEKKLSILDPLLSRNGGNEPVIRSKHSRAAPLLLDALLACRSQYCNSHGYGGQELNHNSWATNILGNFGGSRTFHEQVKKMDCKELSAAILTDDLVVEILSRLPFKSFSRFKCVCKAWLAFSFDPHYSQKLPKAHNGGFFYQDRHNSSIQLVSFSKHDKEIDGTLSFLPGYEHLEFVDCCNGLVLCEYRSNHTSADILRFIVCNPATQEWRILPDTQQKADEFCYTTKLGFNPSQSPHFYVFNFHQKRGPYNSVLGVSQVEMFSSCKSTWLVDSDLWDSENNNISVCGRPHVFIDGLLHVHTDRDVLVLEKLETARMGIPPRSWTIKLPLHRVDCFVDRCFRGCLGQYAGTLHYAVAEQDGCTILVWSHDYFDP</sequence>
<reference evidence="3" key="1">
    <citation type="journal article" date="2019" name="Nat. Commun.">
        <title>The genome of broomcorn millet.</title>
        <authorList>
            <person name="Zou C."/>
            <person name="Miki D."/>
            <person name="Li D."/>
            <person name="Tang Q."/>
            <person name="Xiao L."/>
            <person name="Rajput S."/>
            <person name="Deng P."/>
            <person name="Jia W."/>
            <person name="Huang R."/>
            <person name="Zhang M."/>
            <person name="Sun Y."/>
            <person name="Hu J."/>
            <person name="Fu X."/>
            <person name="Schnable P.S."/>
            <person name="Li F."/>
            <person name="Zhang H."/>
            <person name="Feng B."/>
            <person name="Zhu X."/>
            <person name="Liu R."/>
            <person name="Schnable J.C."/>
            <person name="Zhu J.-K."/>
            <person name="Zhang H."/>
        </authorList>
    </citation>
    <scope>NUCLEOTIDE SEQUENCE [LARGE SCALE GENOMIC DNA]</scope>
</reference>
<dbReference type="InterPro" id="IPR055290">
    <property type="entry name" value="At3g26010-like"/>
</dbReference>
<dbReference type="OrthoDB" id="650045at2759"/>
<dbReference type="SUPFAM" id="SSF81383">
    <property type="entry name" value="F-box domain"/>
    <property type="match status" value="1"/>
</dbReference>
<name>A0A3L6SQC0_PANMI</name>
<dbReference type="PANTHER" id="PTHR35546">
    <property type="entry name" value="F-BOX PROTEIN INTERACTION DOMAIN PROTEIN-RELATED"/>
    <property type="match status" value="1"/>
</dbReference>
<evidence type="ECO:0000313" key="2">
    <source>
        <dbReference type="EMBL" id="RLN23914.1"/>
    </source>
</evidence>
<keyword evidence="3" id="KW-1185">Reference proteome</keyword>
<feature type="domain" description="F-box" evidence="1">
    <location>
        <begin position="677"/>
        <end position="717"/>
    </location>
</feature>
<dbReference type="EMBL" id="PQIB02000004">
    <property type="protein sequence ID" value="RLN23914.1"/>
    <property type="molecule type" value="Genomic_DNA"/>
</dbReference>
<evidence type="ECO:0000313" key="3">
    <source>
        <dbReference type="Proteomes" id="UP000275267"/>
    </source>
</evidence>
<dbReference type="Pfam" id="PF00646">
    <property type="entry name" value="F-box"/>
    <property type="match status" value="1"/>
</dbReference>
<protein>
    <recommendedName>
        <fullName evidence="1">F-box domain-containing protein</fullName>
    </recommendedName>
</protein>
<dbReference type="InterPro" id="IPR036047">
    <property type="entry name" value="F-box-like_dom_sf"/>
</dbReference>
<dbReference type="Gene3D" id="1.20.1280.50">
    <property type="match status" value="1"/>
</dbReference>
<proteinExistence type="predicted"/>
<dbReference type="AlphaFoldDB" id="A0A3L6SQC0"/>
<accession>A0A3L6SQC0</accession>
<dbReference type="PANTHER" id="PTHR35546:SF59">
    <property type="entry name" value="OS01G0379400 PROTEIN"/>
    <property type="match status" value="1"/>
</dbReference>
<dbReference type="InterPro" id="IPR001810">
    <property type="entry name" value="F-box_dom"/>
</dbReference>
<organism evidence="2 3">
    <name type="scientific">Panicum miliaceum</name>
    <name type="common">Proso millet</name>
    <name type="synonym">Broomcorn millet</name>
    <dbReference type="NCBI Taxonomy" id="4540"/>
    <lineage>
        <taxon>Eukaryota</taxon>
        <taxon>Viridiplantae</taxon>
        <taxon>Streptophyta</taxon>
        <taxon>Embryophyta</taxon>
        <taxon>Tracheophyta</taxon>
        <taxon>Spermatophyta</taxon>
        <taxon>Magnoliopsida</taxon>
        <taxon>Liliopsida</taxon>
        <taxon>Poales</taxon>
        <taxon>Poaceae</taxon>
        <taxon>PACMAD clade</taxon>
        <taxon>Panicoideae</taxon>
        <taxon>Panicodae</taxon>
        <taxon>Paniceae</taxon>
        <taxon>Panicinae</taxon>
        <taxon>Panicum</taxon>
        <taxon>Panicum sect. Panicum</taxon>
    </lineage>
</organism>
<dbReference type="CDD" id="cd22157">
    <property type="entry name" value="F-box_AtFBW1-like"/>
    <property type="match status" value="1"/>
</dbReference>
<gene>
    <name evidence="2" type="ORF">C2845_PM07G11420</name>
</gene>
<evidence type="ECO:0000259" key="1">
    <source>
        <dbReference type="SMART" id="SM00256"/>
    </source>
</evidence>
<dbReference type="Proteomes" id="UP000275267">
    <property type="component" value="Unassembled WGS sequence"/>
</dbReference>
<dbReference type="SMART" id="SM00256">
    <property type="entry name" value="FBOX"/>
    <property type="match status" value="1"/>
</dbReference>
<dbReference type="STRING" id="4540.A0A3L6SQC0"/>